<dbReference type="PANTHER" id="PTHR10887">
    <property type="entry name" value="DNA2/NAM7 HELICASE FAMILY"/>
    <property type="match status" value="1"/>
</dbReference>
<dbReference type="SUPFAM" id="SSF52540">
    <property type="entry name" value="P-loop containing nucleoside triphosphate hydrolases"/>
    <property type="match status" value="1"/>
</dbReference>
<dbReference type="GO" id="GO:0043186">
    <property type="term" value="C:P granule"/>
    <property type="evidence" value="ECO:0007669"/>
    <property type="project" value="TreeGrafter"/>
</dbReference>
<name>A0A5A9P9W7_9TELE</name>
<evidence type="ECO:0000313" key="4">
    <source>
        <dbReference type="Proteomes" id="UP000324632"/>
    </source>
</evidence>
<dbReference type="GO" id="GO:0035194">
    <property type="term" value="P:regulatory ncRNA-mediated post-transcriptional gene silencing"/>
    <property type="evidence" value="ECO:0007669"/>
    <property type="project" value="TreeGrafter"/>
</dbReference>
<dbReference type="InterPro" id="IPR041677">
    <property type="entry name" value="DNA2/NAM7_AAA_11"/>
</dbReference>
<dbReference type="EMBL" id="SOYY01000007">
    <property type="protein sequence ID" value="KAA0718780.1"/>
    <property type="molecule type" value="Genomic_DNA"/>
</dbReference>
<sequence length="547" mass="61958">MNLQFNFYTDHSSPLHQDNYKERTHDFLFREEIAEEKLISRLNVCGLASLSEFMAPWRLCATLKVSCSLTPDTPEGLMLKRGVRTALLKTTKGHSAAPVEHTNRVYEARVHRQAADEGHIVLELSSKCVSELQLKKGSRCEMEVQFQLDRLWFCQMHQAVDHLTDLHTVLPDLSNCCIPVSTTRQTDLNNKQQIALNFILGKCEASKVAAPLLIYGPFGTGKTHCLASAAIQLALQPKTKVLICTYTNSSADLYVRVHFHPYIANGHPNLKILRIKANKGGAAIMATDDITRKYCHYSPDGQSFILPTRSHLESHCIIITTTTMAQRFRELNLPEDFFSHILIDEASQMLECEAVMALGLADKHTRVVLAGDHMQMGPKLFSVTNDKHSEHTLLNRLFRYYQDHSSNIAKKSRIIFDENYRSTGEIVDFVSNHFYVTDGIKAKGDVPRHPKLYPLMFHHVRGECLLSSNSMSWYNPAEVTTVVNVIQELVTVWPVEWGKKEPMQICVLSEGQQVDYIRSHLRRKGIFGISVQNLANIQGTVLLNIDF</sequence>
<feature type="domain" description="DNA2/NAM7 helicase helicase" evidence="1">
    <location>
        <begin position="188"/>
        <end position="279"/>
    </location>
</feature>
<dbReference type="Pfam" id="PF13086">
    <property type="entry name" value="AAA_11"/>
    <property type="match status" value="2"/>
</dbReference>
<dbReference type="AlphaFoldDB" id="A0A5A9P9W7"/>
<dbReference type="Gene3D" id="3.40.50.300">
    <property type="entry name" value="P-loop containing nucleotide triphosphate hydrolases"/>
    <property type="match status" value="2"/>
</dbReference>
<organism evidence="3 4">
    <name type="scientific">Triplophysa tibetana</name>
    <dbReference type="NCBI Taxonomy" id="1572043"/>
    <lineage>
        <taxon>Eukaryota</taxon>
        <taxon>Metazoa</taxon>
        <taxon>Chordata</taxon>
        <taxon>Craniata</taxon>
        <taxon>Vertebrata</taxon>
        <taxon>Euteleostomi</taxon>
        <taxon>Actinopterygii</taxon>
        <taxon>Neopterygii</taxon>
        <taxon>Teleostei</taxon>
        <taxon>Ostariophysi</taxon>
        <taxon>Cypriniformes</taxon>
        <taxon>Nemacheilidae</taxon>
        <taxon>Triplophysa</taxon>
    </lineage>
</organism>
<protein>
    <submittedName>
        <fullName evidence="3">Zinc finger domain 2</fullName>
    </submittedName>
</protein>
<dbReference type="InterPro" id="IPR027417">
    <property type="entry name" value="P-loop_NTPase"/>
</dbReference>
<dbReference type="PANTHER" id="PTHR10887:SF365">
    <property type="entry name" value="HELICASE WITH ZINC FINGER DOMAIN-RELATED"/>
    <property type="match status" value="1"/>
</dbReference>
<keyword evidence="4" id="KW-1185">Reference proteome</keyword>
<gene>
    <name evidence="3" type="ORF">E1301_Tti011441</name>
</gene>
<reference evidence="3 4" key="1">
    <citation type="journal article" date="2019" name="Mol. Ecol. Resour.">
        <title>Chromosome-level genome assembly of Triplophysa tibetana, a fish adapted to the harsh high-altitude environment of the Tibetan Plateau.</title>
        <authorList>
            <person name="Yang X."/>
            <person name="Liu H."/>
            <person name="Ma Z."/>
            <person name="Zou Y."/>
            <person name="Zou M."/>
            <person name="Mao Y."/>
            <person name="Li X."/>
            <person name="Wang H."/>
            <person name="Chen T."/>
            <person name="Wang W."/>
            <person name="Yang R."/>
        </authorList>
    </citation>
    <scope>NUCLEOTIDE SEQUENCE [LARGE SCALE GENOMIC DNA]</scope>
    <source>
        <strain evidence="3">TTIB1903HZAU</strain>
        <tissue evidence="3">Muscle</tissue>
    </source>
</reference>
<dbReference type="Proteomes" id="UP000324632">
    <property type="component" value="Chromosome 7"/>
</dbReference>
<dbReference type="Pfam" id="PF13087">
    <property type="entry name" value="AAA_12"/>
    <property type="match status" value="1"/>
</dbReference>
<evidence type="ECO:0000259" key="1">
    <source>
        <dbReference type="Pfam" id="PF13086"/>
    </source>
</evidence>
<comment type="caution">
    <text evidence="3">The sequence shown here is derived from an EMBL/GenBank/DDBJ whole genome shotgun (WGS) entry which is preliminary data.</text>
</comment>
<feature type="domain" description="DNA2/NAM7 helicase helicase" evidence="1">
    <location>
        <begin position="309"/>
        <end position="382"/>
    </location>
</feature>
<evidence type="ECO:0000259" key="2">
    <source>
        <dbReference type="Pfam" id="PF13087"/>
    </source>
</evidence>
<feature type="domain" description="DNA2/NAM7 helicase-like C-terminal" evidence="2">
    <location>
        <begin position="396"/>
        <end position="539"/>
    </location>
</feature>
<dbReference type="InterPro" id="IPR041679">
    <property type="entry name" value="DNA2/NAM7-like_C"/>
</dbReference>
<dbReference type="GO" id="GO:0004386">
    <property type="term" value="F:helicase activity"/>
    <property type="evidence" value="ECO:0007669"/>
    <property type="project" value="InterPro"/>
</dbReference>
<dbReference type="InterPro" id="IPR045055">
    <property type="entry name" value="DNA2/NAM7-like"/>
</dbReference>
<dbReference type="GO" id="GO:0005829">
    <property type="term" value="C:cytosol"/>
    <property type="evidence" value="ECO:0007669"/>
    <property type="project" value="TreeGrafter"/>
</dbReference>
<evidence type="ECO:0000313" key="3">
    <source>
        <dbReference type="EMBL" id="KAA0718780.1"/>
    </source>
</evidence>
<proteinExistence type="predicted"/>
<accession>A0A5A9P9W7</accession>